<dbReference type="OMA" id="SDWFQGK"/>
<protein>
    <submittedName>
        <fullName evidence="2">Uncharacterized protein</fullName>
    </submittedName>
</protein>
<evidence type="ECO:0000256" key="1">
    <source>
        <dbReference type="SAM" id="MobiDB-lite"/>
    </source>
</evidence>
<feature type="compositionally biased region" description="Polar residues" evidence="1">
    <location>
        <begin position="1"/>
        <end position="10"/>
    </location>
</feature>
<reference evidence="3" key="1">
    <citation type="journal article" date="2009" name="Genome Res.">
        <title>Comparative genomic analyses of the human fungal pathogens Coccidioides and their relatives.</title>
        <authorList>
            <person name="Sharpton T.J."/>
            <person name="Stajich J.E."/>
            <person name="Rounsley S.D."/>
            <person name="Gardner M.J."/>
            <person name="Wortman J.R."/>
            <person name="Jordar V.S."/>
            <person name="Maiti R."/>
            <person name="Kodira C.D."/>
            <person name="Neafsey D.E."/>
            <person name="Zeng Q."/>
            <person name="Hung C.-Y."/>
            <person name="McMahan C."/>
            <person name="Muszewska A."/>
            <person name="Grynberg M."/>
            <person name="Mandel M.A."/>
            <person name="Kellner E.M."/>
            <person name="Barker B.M."/>
            <person name="Galgiani J.N."/>
            <person name="Orbach M.J."/>
            <person name="Kirkland T.N."/>
            <person name="Cole G.T."/>
            <person name="Henn M.R."/>
            <person name="Birren B.W."/>
            <person name="Taylor J.W."/>
        </authorList>
    </citation>
    <scope>NUCLEOTIDE SEQUENCE [LARGE SCALE GENOMIC DNA]</scope>
    <source>
        <strain evidence="3">UAMH 1704</strain>
    </source>
</reference>
<dbReference type="Proteomes" id="UP000002058">
    <property type="component" value="Unassembled WGS sequence"/>
</dbReference>
<proteinExistence type="predicted"/>
<dbReference type="VEuPathDB" id="FungiDB:UREG_04389"/>
<dbReference type="eggNOG" id="ENOG502SCZX">
    <property type="taxonomic scope" value="Eukaryota"/>
</dbReference>
<evidence type="ECO:0000313" key="2">
    <source>
        <dbReference type="EMBL" id="EEP79543.1"/>
    </source>
</evidence>
<dbReference type="GeneID" id="8440987"/>
<feature type="compositionally biased region" description="Basic and acidic residues" evidence="1">
    <location>
        <begin position="300"/>
        <end position="319"/>
    </location>
</feature>
<feature type="compositionally biased region" description="Polar residues" evidence="1">
    <location>
        <begin position="143"/>
        <end position="156"/>
    </location>
</feature>
<feature type="region of interest" description="Disordered" evidence="1">
    <location>
        <begin position="1"/>
        <end position="81"/>
    </location>
</feature>
<feature type="region of interest" description="Disordered" evidence="1">
    <location>
        <begin position="126"/>
        <end position="162"/>
    </location>
</feature>
<evidence type="ECO:0000313" key="3">
    <source>
        <dbReference type="Proteomes" id="UP000002058"/>
    </source>
</evidence>
<accession>C4JNR9</accession>
<gene>
    <name evidence="2" type="ORF">UREG_04389</name>
</gene>
<dbReference type="InParanoid" id="C4JNR9"/>
<feature type="region of interest" description="Disordered" evidence="1">
    <location>
        <begin position="300"/>
        <end position="408"/>
    </location>
</feature>
<dbReference type="HOGENOM" id="CLU_030582_1_0_1"/>
<dbReference type="EMBL" id="CH476616">
    <property type="protein sequence ID" value="EEP79543.1"/>
    <property type="molecule type" value="Genomic_DNA"/>
</dbReference>
<sequence length="458" mass="50737">MSGFQSSIFSEVSPRRLSHRNDTPFPEPPLEIPDKPFDEHGTGPTSPTRITPGSLLHLKPREHTPSHRPTHRRARTELFLSKSDPFISPGALKDVELHTNEKAPTLKTEQGSKLFAGLFQGESAPIRFGILPSPTKEKDPISGASTPNQSRPSSPTKKMAVPSSLKNIAYSNPFSFFGVKQRKESSNMPEPAEDEYLNLDIDSFLFRPEMSGISPEQDFVNFQRNAEQLVRQLRDAYKQRTFALHQALAEKVEQKEELEETHSRLQMIKSQLNGMAAKALKQDEEMKALAEELRLERQKRQQEREARQASIMLEKRSDELADVDGAPTNTTRRHTKKSSGASISCDSGFESADESVSGSIFSKGTDDTAPTRPPSVISTTFDVPRTPLISTYQPSPARPQSNPPIRPSAYDRVLKGISAAGSSLGHVATILQEENRALKSRITELETAVEECITLVGG</sequence>
<dbReference type="RefSeq" id="XP_002544872.1">
    <property type="nucleotide sequence ID" value="XM_002544826.1"/>
</dbReference>
<name>C4JNR9_UNCRE</name>
<organism evidence="2 3">
    <name type="scientific">Uncinocarpus reesii (strain UAMH 1704)</name>
    <dbReference type="NCBI Taxonomy" id="336963"/>
    <lineage>
        <taxon>Eukaryota</taxon>
        <taxon>Fungi</taxon>
        <taxon>Dikarya</taxon>
        <taxon>Ascomycota</taxon>
        <taxon>Pezizomycotina</taxon>
        <taxon>Eurotiomycetes</taxon>
        <taxon>Eurotiomycetidae</taxon>
        <taxon>Onygenales</taxon>
        <taxon>Onygenaceae</taxon>
        <taxon>Uncinocarpus</taxon>
    </lineage>
</organism>
<dbReference type="AlphaFoldDB" id="C4JNR9"/>
<keyword evidence="3" id="KW-1185">Reference proteome</keyword>
<feature type="compositionally biased region" description="Basic and acidic residues" evidence="1">
    <location>
        <begin position="32"/>
        <end position="41"/>
    </location>
</feature>
<dbReference type="KEGG" id="ure:UREG_04389"/>
<feature type="compositionally biased region" description="Polar residues" evidence="1">
    <location>
        <begin position="388"/>
        <end position="400"/>
    </location>
</feature>
<dbReference type="STRING" id="336963.C4JNR9"/>
<dbReference type="OrthoDB" id="5377009at2759"/>